<dbReference type="AlphaFoldDB" id="A0A9X3C3H5"/>
<reference evidence="1" key="2">
    <citation type="journal article" date="2022" name="BMC Genomics">
        <title>Comparative genome analysis of mycobacteria focusing on tRNA and non-coding RNA.</title>
        <authorList>
            <person name="Behra P.R.K."/>
            <person name="Pettersson B.M.F."/>
            <person name="Ramesh M."/>
            <person name="Das S."/>
            <person name="Dasgupta S."/>
            <person name="Kirsebom L.A."/>
        </authorList>
    </citation>
    <scope>NUCLEOTIDE SEQUENCE</scope>
    <source>
        <strain evidence="1">DSM 44838</strain>
    </source>
</reference>
<dbReference type="EMBL" id="JACKVK010000011">
    <property type="protein sequence ID" value="MCV7422991.1"/>
    <property type="molecule type" value="Genomic_DNA"/>
</dbReference>
<accession>A0A9X3C3H5</accession>
<evidence type="ECO:0000313" key="2">
    <source>
        <dbReference type="Proteomes" id="UP001141629"/>
    </source>
</evidence>
<name>A0A9X3C3H5_9MYCO</name>
<proteinExistence type="predicted"/>
<protein>
    <submittedName>
        <fullName evidence="1">Uncharacterized protein</fullName>
    </submittedName>
</protein>
<comment type="caution">
    <text evidence="1">The sequence shown here is derived from an EMBL/GenBank/DDBJ whole genome shotgun (WGS) entry which is preliminary data.</text>
</comment>
<evidence type="ECO:0000313" key="1">
    <source>
        <dbReference type="EMBL" id="MCV7422991.1"/>
    </source>
</evidence>
<reference evidence="1" key="1">
    <citation type="submission" date="2020-07" db="EMBL/GenBank/DDBJ databases">
        <authorList>
            <person name="Pettersson B.M.F."/>
            <person name="Behra P.R.K."/>
            <person name="Ramesh M."/>
            <person name="Das S."/>
            <person name="Dasgupta S."/>
            <person name="Kirsebom L.A."/>
        </authorList>
    </citation>
    <scope>NUCLEOTIDE SEQUENCE</scope>
    <source>
        <strain evidence="1">DSM 44838</strain>
    </source>
</reference>
<sequence length="58" mass="6139">MTVRVADGLQVAYEGVVYRPGETAEVPLHVATVWQINGWVVSDAAGDEEGNGDGKPVK</sequence>
<keyword evidence="2" id="KW-1185">Reference proteome</keyword>
<dbReference type="RefSeq" id="WP_263997879.1">
    <property type="nucleotide sequence ID" value="NZ_JACKVK010000011.1"/>
</dbReference>
<gene>
    <name evidence="1" type="ORF">H7K45_20775</name>
</gene>
<organism evidence="1 2">
    <name type="scientific">Mycobacterium yunnanensis</name>
    <dbReference type="NCBI Taxonomy" id="368477"/>
    <lineage>
        <taxon>Bacteria</taxon>
        <taxon>Bacillati</taxon>
        <taxon>Actinomycetota</taxon>
        <taxon>Actinomycetes</taxon>
        <taxon>Mycobacteriales</taxon>
        <taxon>Mycobacteriaceae</taxon>
        <taxon>Mycobacterium</taxon>
    </lineage>
</organism>
<dbReference type="Proteomes" id="UP001141629">
    <property type="component" value="Unassembled WGS sequence"/>
</dbReference>